<comment type="pathway">
    <text evidence="2">Siderophore biosynthesis.</text>
</comment>
<organism evidence="16 17">
    <name type="scientific">Kitasatospora albolonga</name>
    <dbReference type="NCBI Taxonomy" id="68173"/>
    <lineage>
        <taxon>Bacteria</taxon>
        <taxon>Bacillati</taxon>
        <taxon>Actinomycetota</taxon>
        <taxon>Actinomycetes</taxon>
        <taxon>Kitasatosporales</taxon>
        <taxon>Streptomycetaceae</taxon>
        <taxon>Kitasatospora</taxon>
    </lineage>
</organism>
<dbReference type="Proteomes" id="UP000192251">
    <property type="component" value="Chromosome"/>
</dbReference>
<reference evidence="16 17" key="1">
    <citation type="submission" date="2017-04" db="EMBL/GenBank/DDBJ databases">
        <title>The complete genome sequence of Streptomyces albolongus YIM 101047, the producer of novel bafilomycins and novel odoriferous sesquiterpenoids.</title>
        <authorList>
            <person name="Yin M."/>
            <person name="Jiang Y."/>
        </authorList>
    </citation>
    <scope>NUCLEOTIDE SEQUENCE [LARGE SCALE GENOMIC DNA]</scope>
    <source>
        <strain evidence="16 17">YIM 101047</strain>
    </source>
</reference>
<evidence type="ECO:0000256" key="3">
    <source>
        <dbReference type="ARBA" id="ARBA00007588"/>
    </source>
</evidence>
<name>A0ABC8C1S2_9ACTN</name>
<evidence type="ECO:0000256" key="8">
    <source>
        <dbReference type="ARBA" id="ARBA00022857"/>
    </source>
</evidence>
<dbReference type="KEGG" id="kab:B7C62_31555"/>
<evidence type="ECO:0000313" key="17">
    <source>
        <dbReference type="Proteomes" id="UP000192251"/>
    </source>
</evidence>
<evidence type="ECO:0000256" key="11">
    <source>
        <dbReference type="ARBA" id="ARBA00029939"/>
    </source>
</evidence>
<dbReference type="GO" id="GO:0047091">
    <property type="term" value="F:L-lysine 6-monooxygenase (NADPH) activity"/>
    <property type="evidence" value="ECO:0007669"/>
    <property type="project" value="UniProtKB-EC"/>
</dbReference>
<evidence type="ECO:0000256" key="4">
    <source>
        <dbReference type="ARBA" id="ARBA00013076"/>
    </source>
</evidence>
<evidence type="ECO:0000256" key="10">
    <source>
        <dbReference type="ARBA" id="ARBA00023033"/>
    </source>
</evidence>
<gene>
    <name evidence="16" type="ORF">B7C62_31555</name>
</gene>
<keyword evidence="6" id="KW-0285">Flavoprotein</keyword>
<comment type="similarity">
    <text evidence="3">Belongs to the lysine N(6)-hydroxylase/L-ornithine N(5)-oxygenase family.</text>
</comment>
<keyword evidence="17" id="KW-1185">Reference proteome</keyword>
<dbReference type="InterPro" id="IPR036188">
    <property type="entry name" value="FAD/NAD-bd_sf"/>
</dbReference>
<evidence type="ECO:0000256" key="6">
    <source>
        <dbReference type="ARBA" id="ARBA00022630"/>
    </source>
</evidence>
<protein>
    <recommendedName>
        <fullName evidence="5">L-lysine N6-monooxygenase MbtG</fullName>
        <ecNumber evidence="4">1.14.13.59</ecNumber>
    </recommendedName>
    <alternativeName>
        <fullName evidence="14">Lysine 6-N-hydroxylase</fullName>
    </alternativeName>
    <alternativeName>
        <fullName evidence="13">Lysine N6-hydroxylase</fullName>
    </alternativeName>
    <alternativeName>
        <fullName evidence="11">Lysine-N-oxygenase</fullName>
    </alternativeName>
    <alternativeName>
        <fullName evidence="12">Mycobactin synthase protein G</fullName>
    </alternativeName>
</protein>
<accession>A0ABC8C1S2</accession>
<dbReference type="PANTHER" id="PTHR42802:SF1">
    <property type="entry name" value="L-ORNITHINE N(5)-MONOOXYGENASE"/>
    <property type="match status" value="1"/>
</dbReference>
<dbReference type="PRINTS" id="PR00411">
    <property type="entry name" value="PNDRDTASEI"/>
</dbReference>
<evidence type="ECO:0000256" key="7">
    <source>
        <dbReference type="ARBA" id="ARBA00022827"/>
    </source>
</evidence>
<comment type="cofactor">
    <cofactor evidence="1">
        <name>FAD</name>
        <dbReference type="ChEBI" id="CHEBI:57692"/>
    </cofactor>
</comment>
<comment type="catalytic activity">
    <reaction evidence="15">
        <text>L-lysine + NADPH + O2 = N(6)-hydroxy-L-lysine + NADP(+) + H2O</text>
        <dbReference type="Rhea" id="RHEA:23228"/>
        <dbReference type="ChEBI" id="CHEBI:15377"/>
        <dbReference type="ChEBI" id="CHEBI:15379"/>
        <dbReference type="ChEBI" id="CHEBI:32551"/>
        <dbReference type="ChEBI" id="CHEBI:57783"/>
        <dbReference type="ChEBI" id="CHEBI:57820"/>
        <dbReference type="ChEBI" id="CHEBI:58349"/>
        <dbReference type="EC" id="1.14.13.59"/>
    </reaction>
</comment>
<evidence type="ECO:0000256" key="14">
    <source>
        <dbReference type="ARBA" id="ARBA00032738"/>
    </source>
</evidence>
<keyword evidence="7" id="KW-0274">FAD</keyword>
<keyword evidence="8" id="KW-0521">NADP</keyword>
<evidence type="ECO:0000256" key="9">
    <source>
        <dbReference type="ARBA" id="ARBA00023002"/>
    </source>
</evidence>
<dbReference type="SUPFAM" id="SSF51905">
    <property type="entry name" value="FAD/NAD(P)-binding domain"/>
    <property type="match status" value="2"/>
</dbReference>
<evidence type="ECO:0000256" key="2">
    <source>
        <dbReference type="ARBA" id="ARBA00004924"/>
    </source>
</evidence>
<evidence type="ECO:0000256" key="12">
    <source>
        <dbReference type="ARBA" id="ARBA00031158"/>
    </source>
</evidence>
<evidence type="ECO:0000313" key="16">
    <source>
        <dbReference type="EMBL" id="ARF76314.1"/>
    </source>
</evidence>
<sequence length="451" mass="49452">MSQTQDVPSPLYDVVGIGFGPANLALAAALMEQGERHGPGSTPRALFLERKESFGWHRGMLLDDATMQVSFLKDLVTLRNPTSRLSFVSYLHARERLVDFINHKVLYPSRAEFHDYLEWCAAQVEDLVRYGTEVTEVRPVTVDGVTELLEIVGHAPGTGGETVLCRTRNLVVATGLRPQLPEGVTLSDRVWHSSSLLPSLEALPGPAPERFVVVGAGQSAAEATDHLHRTYPRAEVCSVFNRYGYSPADDSPYANRIFDPAAVDHYYGAAQDVRKRLMDYHRNTNYAVVDIDLIDELYRRAYQEKVHGTVRLRMMAASRVTRLDGAQGADGRVTVEVLNQLDGTREELRADGVVFATGYTAPDAGPLLGKAEPYCARDAEGRLRITRDYRVVTDDSLTAGIYLQGGTEHTHGITSSLLSMAAVRAGEILDSLLARHRTGGVPAVSGGDRHA</sequence>
<dbReference type="Gene3D" id="3.50.50.60">
    <property type="entry name" value="FAD/NAD(P)-binding domain"/>
    <property type="match status" value="1"/>
</dbReference>
<evidence type="ECO:0000256" key="15">
    <source>
        <dbReference type="ARBA" id="ARBA00048407"/>
    </source>
</evidence>
<dbReference type="Pfam" id="PF13434">
    <property type="entry name" value="Lys_Orn_oxgnase"/>
    <property type="match status" value="1"/>
</dbReference>
<evidence type="ECO:0000256" key="13">
    <source>
        <dbReference type="ARBA" id="ARBA00032493"/>
    </source>
</evidence>
<dbReference type="PRINTS" id="PR00368">
    <property type="entry name" value="FADPNR"/>
</dbReference>
<dbReference type="EC" id="1.14.13.59" evidence="4"/>
<proteinExistence type="inferred from homology"/>
<dbReference type="InterPro" id="IPR025700">
    <property type="entry name" value="Lys/Orn_oxygenase"/>
</dbReference>
<keyword evidence="9" id="KW-0560">Oxidoreductase</keyword>
<dbReference type="EMBL" id="CP020563">
    <property type="protein sequence ID" value="ARF76314.1"/>
    <property type="molecule type" value="Genomic_DNA"/>
</dbReference>
<evidence type="ECO:0000256" key="1">
    <source>
        <dbReference type="ARBA" id="ARBA00001974"/>
    </source>
</evidence>
<dbReference type="AlphaFoldDB" id="A0ABC8C1S2"/>
<keyword evidence="10" id="KW-0503">Monooxygenase</keyword>
<dbReference type="RefSeq" id="WP_084751711.1">
    <property type="nucleotide sequence ID" value="NZ_CP020563.1"/>
</dbReference>
<evidence type="ECO:0000256" key="5">
    <source>
        <dbReference type="ARBA" id="ARBA00016406"/>
    </source>
</evidence>
<dbReference type="PANTHER" id="PTHR42802">
    <property type="entry name" value="MONOOXYGENASE"/>
    <property type="match status" value="1"/>
</dbReference>